<keyword evidence="3" id="KW-0949">S-adenosyl-L-methionine</keyword>
<dbReference type="RefSeq" id="WP_380638550.1">
    <property type="nucleotide sequence ID" value="NZ_JBHSQO010000026.1"/>
</dbReference>
<proteinExistence type="predicted"/>
<evidence type="ECO:0000313" key="5">
    <source>
        <dbReference type="EMBL" id="MFC6092259.1"/>
    </source>
</evidence>
<dbReference type="EMBL" id="JBHSQO010000026">
    <property type="protein sequence ID" value="MFC6092259.1"/>
    <property type="molecule type" value="Genomic_DNA"/>
</dbReference>
<keyword evidence="6" id="KW-1185">Reference proteome</keyword>
<gene>
    <name evidence="5" type="ORF">ACFP3R_23560</name>
</gene>
<dbReference type="GO" id="GO:0008168">
    <property type="term" value="F:methyltransferase activity"/>
    <property type="evidence" value="ECO:0007669"/>
    <property type="project" value="UniProtKB-KW"/>
</dbReference>
<protein>
    <submittedName>
        <fullName evidence="5">Class I SAM-dependent methyltransferase</fullName>
        <ecNumber evidence="5">2.1.1.-</ecNumber>
    </submittedName>
</protein>
<evidence type="ECO:0000256" key="3">
    <source>
        <dbReference type="ARBA" id="ARBA00022691"/>
    </source>
</evidence>
<dbReference type="GO" id="GO:0032259">
    <property type="term" value="P:methylation"/>
    <property type="evidence" value="ECO:0007669"/>
    <property type="project" value="UniProtKB-KW"/>
</dbReference>
<evidence type="ECO:0000256" key="2">
    <source>
        <dbReference type="ARBA" id="ARBA00022679"/>
    </source>
</evidence>
<keyword evidence="2 5" id="KW-0808">Transferase</keyword>
<dbReference type="PANTHER" id="PTHR43464">
    <property type="entry name" value="METHYLTRANSFERASE"/>
    <property type="match status" value="1"/>
</dbReference>
<dbReference type="Pfam" id="PF13847">
    <property type="entry name" value="Methyltransf_31"/>
    <property type="match status" value="1"/>
</dbReference>
<dbReference type="Proteomes" id="UP001596220">
    <property type="component" value="Unassembled WGS sequence"/>
</dbReference>
<comment type="caution">
    <text evidence="5">The sequence shown here is derived from an EMBL/GenBank/DDBJ whole genome shotgun (WGS) entry which is preliminary data.</text>
</comment>
<feature type="domain" description="Methyltransferase" evidence="4">
    <location>
        <begin position="52"/>
        <end position="150"/>
    </location>
</feature>
<keyword evidence="1 5" id="KW-0489">Methyltransferase</keyword>
<sequence length="281" mass="29372">MPTTGELDRTRAEQTATWDAVSDGWLAWTEDFERAAAAVSAELVRLGGVRAGQSVLDYGTGLGEPALTAADVVGPTGEVVGVDLSPRMVERARERAAGRPGVRFLVGGAEVVPGGHDVVLSRWVLPLAGDRPGLLRALRAAMRPGGVLAAAVWGPPAEVPMIALGFGVVSRLLALDPPPPGPGPFSLADPEALRAEPAAAGFRDVEVTELAVDFRLASPDAFAGFTLDVLPPRPRAALRARYGDERHPDVHRALVEAAGRYLVDGGGVRLPSRCLLVRAVA</sequence>
<dbReference type="Gene3D" id="3.40.50.150">
    <property type="entry name" value="Vaccinia Virus protein VP39"/>
    <property type="match status" value="1"/>
</dbReference>
<dbReference type="CDD" id="cd02440">
    <property type="entry name" value="AdoMet_MTases"/>
    <property type="match status" value="1"/>
</dbReference>
<evidence type="ECO:0000256" key="1">
    <source>
        <dbReference type="ARBA" id="ARBA00022603"/>
    </source>
</evidence>
<dbReference type="SUPFAM" id="SSF53335">
    <property type="entry name" value="S-adenosyl-L-methionine-dependent methyltransferases"/>
    <property type="match status" value="1"/>
</dbReference>
<name>A0ABW1P9H7_9PSEU</name>
<dbReference type="EC" id="2.1.1.-" evidence="5"/>
<dbReference type="InterPro" id="IPR029063">
    <property type="entry name" value="SAM-dependent_MTases_sf"/>
</dbReference>
<dbReference type="PANTHER" id="PTHR43464:SF19">
    <property type="entry name" value="UBIQUINONE BIOSYNTHESIS O-METHYLTRANSFERASE, MITOCHONDRIAL"/>
    <property type="match status" value="1"/>
</dbReference>
<evidence type="ECO:0000259" key="4">
    <source>
        <dbReference type="Pfam" id="PF13847"/>
    </source>
</evidence>
<accession>A0ABW1P9H7</accession>
<dbReference type="InterPro" id="IPR025714">
    <property type="entry name" value="Methyltranfer_dom"/>
</dbReference>
<organism evidence="5 6">
    <name type="scientific">Saccharothrix lopnurensis</name>
    <dbReference type="NCBI Taxonomy" id="1670621"/>
    <lineage>
        <taxon>Bacteria</taxon>
        <taxon>Bacillati</taxon>
        <taxon>Actinomycetota</taxon>
        <taxon>Actinomycetes</taxon>
        <taxon>Pseudonocardiales</taxon>
        <taxon>Pseudonocardiaceae</taxon>
        <taxon>Saccharothrix</taxon>
    </lineage>
</organism>
<reference evidence="6" key="1">
    <citation type="journal article" date="2019" name="Int. J. Syst. Evol. Microbiol.">
        <title>The Global Catalogue of Microorganisms (GCM) 10K type strain sequencing project: providing services to taxonomists for standard genome sequencing and annotation.</title>
        <authorList>
            <consortium name="The Broad Institute Genomics Platform"/>
            <consortium name="The Broad Institute Genome Sequencing Center for Infectious Disease"/>
            <person name="Wu L."/>
            <person name="Ma J."/>
        </authorList>
    </citation>
    <scope>NUCLEOTIDE SEQUENCE [LARGE SCALE GENOMIC DNA]</scope>
    <source>
        <strain evidence="6">CGMCC 4.7246</strain>
    </source>
</reference>
<evidence type="ECO:0000313" key="6">
    <source>
        <dbReference type="Proteomes" id="UP001596220"/>
    </source>
</evidence>